<protein>
    <submittedName>
        <fullName evidence="1">Uncharacterized protein</fullName>
    </submittedName>
</protein>
<reference evidence="1 2" key="1">
    <citation type="journal article" date="2015" name="Nature">
        <title>rRNA introns, odd ribosomes, and small enigmatic genomes across a large radiation of phyla.</title>
        <authorList>
            <person name="Brown C.T."/>
            <person name="Hug L.A."/>
            <person name="Thomas B.C."/>
            <person name="Sharon I."/>
            <person name="Castelle C.J."/>
            <person name="Singh A."/>
            <person name="Wilkins M.J."/>
            <person name="Williams K.H."/>
            <person name="Banfield J.F."/>
        </authorList>
    </citation>
    <scope>NUCLEOTIDE SEQUENCE [LARGE SCALE GENOMIC DNA]</scope>
</reference>
<proteinExistence type="predicted"/>
<dbReference type="Proteomes" id="UP000034354">
    <property type="component" value="Unassembled WGS sequence"/>
</dbReference>
<gene>
    <name evidence="1" type="ORF">UX09_C0001G0050</name>
</gene>
<name>A0A0G1MLN7_9BACT</name>
<comment type="caution">
    <text evidence="1">The sequence shown here is derived from an EMBL/GenBank/DDBJ whole genome shotgun (WGS) entry which is preliminary data.</text>
</comment>
<dbReference type="AlphaFoldDB" id="A0A0G1MLN7"/>
<evidence type="ECO:0000313" key="1">
    <source>
        <dbReference type="EMBL" id="KKU09256.1"/>
    </source>
</evidence>
<organism evidence="1 2">
    <name type="scientific">Candidatus Uhrbacteria bacterium GW2011_GWE2_45_35</name>
    <dbReference type="NCBI Taxonomy" id="1618993"/>
    <lineage>
        <taxon>Bacteria</taxon>
        <taxon>Candidatus Uhriibacteriota</taxon>
    </lineage>
</organism>
<sequence>MVRGDHADPGDAGAGAFVRDDHCQTGEERIAGVPHETVESSLELTSEAVLACPGDQIAEALRLARGGGDAQEEIGVSWNDAIDPGQDVGEDMDGVIAGFGDGLRVLDDAPDEPVVGVEAASGGKGRSWDGG</sequence>
<dbReference type="EMBL" id="LCKW01000001">
    <property type="protein sequence ID" value="KKU09256.1"/>
    <property type="molecule type" value="Genomic_DNA"/>
</dbReference>
<accession>A0A0G1MLN7</accession>
<evidence type="ECO:0000313" key="2">
    <source>
        <dbReference type="Proteomes" id="UP000034354"/>
    </source>
</evidence>